<dbReference type="GO" id="GO:0008887">
    <property type="term" value="F:glycerate kinase activity"/>
    <property type="evidence" value="ECO:0007669"/>
    <property type="project" value="UniProtKB-UniRule"/>
</dbReference>
<gene>
    <name evidence="5" type="ORF">H9816_00275</name>
</gene>
<evidence type="ECO:0000313" key="5">
    <source>
        <dbReference type="EMBL" id="HIZ14345.1"/>
    </source>
</evidence>
<keyword evidence="2 4" id="KW-0808">Transferase</keyword>
<comment type="similarity">
    <text evidence="1 4">Belongs to the glycerate kinase type-1 family.</text>
</comment>
<dbReference type="Gene3D" id="3.40.50.10350">
    <property type="entry name" value="Glycerate kinase, domain 1"/>
    <property type="match status" value="1"/>
</dbReference>
<dbReference type="InterPro" id="IPR018197">
    <property type="entry name" value="Glycerate_kinase_RE-like"/>
</dbReference>
<dbReference type="SUPFAM" id="SSF110738">
    <property type="entry name" value="Glycerate kinase I"/>
    <property type="match status" value="1"/>
</dbReference>
<keyword evidence="3 4" id="KW-0418">Kinase</keyword>
<evidence type="ECO:0000256" key="2">
    <source>
        <dbReference type="ARBA" id="ARBA00022679"/>
    </source>
</evidence>
<evidence type="ECO:0000256" key="4">
    <source>
        <dbReference type="PIRNR" id="PIRNR006078"/>
    </source>
</evidence>
<proteinExistence type="inferred from homology"/>
<name>A0A9D2DC24_9BACT</name>
<dbReference type="InterPro" id="IPR004381">
    <property type="entry name" value="Glycerate_kinase"/>
</dbReference>
<reference evidence="5" key="2">
    <citation type="submission" date="2021-04" db="EMBL/GenBank/DDBJ databases">
        <authorList>
            <person name="Gilroy R."/>
        </authorList>
    </citation>
    <scope>NUCLEOTIDE SEQUENCE</scope>
    <source>
        <strain evidence="5">ChiHjej11B10-19426</strain>
    </source>
</reference>
<sequence>MKIVIAPDKFKGTLTAAEAARALADGLTAALPDQHPDLVLRPMADGGEGTLEALAGSCNRLPVAEAHDALGRPIRCRYGITTEADAPAALLEAAATIGLQHLAPGERNPLRTSSYGFGEALRTALEAGCRRCTVTIGGSATSDCGAGLLAALGCLFRTPEGTPLPRPTGADLIRIVAIDPAPLRHRLDGCRIRVLSDVDNPLLGPHGAAAVFAPQKGADAEAVRQLEAGAAHFAALTERTLGRNCAEVPGSGAAGGIGWALLTYCDAELTAGADYVARHIGLEEALADASLVITGEGCFDRQSLHGKVVARVAALAARHAIPTFVLCGTRRDTIAPEALSAAGISGVVALTDRVSPAEAVARPALHLAAAAADLLRRLIIR</sequence>
<accession>A0A9D2DC24</accession>
<reference evidence="5" key="1">
    <citation type="journal article" date="2021" name="PeerJ">
        <title>Extensive microbial diversity within the chicken gut microbiome revealed by metagenomics and culture.</title>
        <authorList>
            <person name="Gilroy R."/>
            <person name="Ravi A."/>
            <person name="Getino M."/>
            <person name="Pursley I."/>
            <person name="Horton D.L."/>
            <person name="Alikhan N.F."/>
            <person name="Baker D."/>
            <person name="Gharbi K."/>
            <person name="Hall N."/>
            <person name="Watson M."/>
            <person name="Adriaenssens E.M."/>
            <person name="Foster-Nyarko E."/>
            <person name="Jarju S."/>
            <person name="Secka A."/>
            <person name="Antonio M."/>
            <person name="Oren A."/>
            <person name="Chaudhuri R.R."/>
            <person name="La Ragione R."/>
            <person name="Hildebrand F."/>
            <person name="Pallen M.J."/>
        </authorList>
    </citation>
    <scope>NUCLEOTIDE SEQUENCE</scope>
    <source>
        <strain evidence="5">ChiHjej11B10-19426</strain>
    </source>
</reference>
<dbReference type="Proteomes" id="UP000824014">
    <property type="component" value="Unassembled WGS sequence"/>
</dbReference>
<evidence type="ECO:0000313" key="6">
    <source>
        <dbReference type="Proteomes" id="UP000824014"/>
    </source>
</evidence>
<dbReference type="GO" id="GO:0031388">
    <property type="term" value="P:organic acid phosphorylation"/>
    <property type="evidence" value="ECO:0007669"/>
    <property type="project" value="UniProtKB-UniRule"/>
</dbReference>
<evidence type="ECO:0000256" key="3">
    <source>
        <dbReference type="ARBA" id="ARBA00022777"/>
    </source>
</evidence>
<evidence type="ECO:0000256" key="1">
    <source>
        <dbReference type="ARBA" id="ARBA00006284"/>
    </source>
</evidence>
<dbReference type="NCBIfam" id="TIGR00045">
    <property type="entry name" value="glycerate kinase"/>
    <property type="match status" value="1"/>
</dbReference>
<protein>
    <submittedName>
        <fullName evidence="5">Glycerate kinase</fullName>
    </submittedName>
</protein>
<dbReference type="AlphaFoldDB" id="A0A9D2DC24"/>
<organism evidence="5 6">
    <name type="scientific">Candidatus Tidjanibacter faecipullorum</name>
    <dbReference type="NCBI Taxonomy" id="2838766"/>
    <lineage>
        <taxon>Bacteria</taxon>
        <taxon>Pseudomonadati</taxon>
        <taxon>Bacteroidota</taxon>
        <taxon>Bacteroidia</taxon>
        <taxon>Bacteroidales</taxon>
        <taxon>Rikenellaceae</taxon>
        <taxon>Tidjanibacter</taxon>
    </lineage>
</organism>
<dbReference type="PANTHER" id="PTHR21599:SF0">
    <property type="entry name" value="GLYCERATE KINASE"/>
    <property type="match status" value="1"/>
</dbReference>
<dbReference type="PIRSF" id="PIRSF006078">
    <property type="entry name" value="GlxK"/>
    <property type="match status" value="1"/>
</dbReference>
<comment type="caution">
    <text evidence="5">The sequence shown here is derived from an EMBL/GenBank/DDBJ whole genome shotgun (WGS) entry which is preliminary data.</text>
</comment>
<dbReference type="InterPro" id="IPR036129">
    <property type="entry name" value="Glycerate_kinase_sf"/>
</dbReference>
<dbReference type="Gene3D" id="3.90.1510.10">
    <property type="entry name" value="Glycerate kinase, domain 2"/>
    <property type="match status" value="1"/>
</dbReference>
<dbReference type="EMBL" id="DXCC01000002">
    <property type="protein sequence ID" value="HIZ14345.1"/>
    <property type="molecule type" value="Genomic_DNA"/>
</dbReference>
<dbReference type="InterPro" id="IPR018193">
    <property type="entry name" value="Glyc_kinase_flavodox-like_fold"/>
</dbReference>
<dbReference type="Pfam" id="PF02595">
    <property type="entry name" value="Gly_kinase"/>
    <property type="match status" value="1"/>
</dbReference>
<dbReference type="PANTHER" id="PTHR21599">
    <property type="entry name" value="GLYCERATE KINASE"/>
    <property type="match status" value="1"/>
</dbReference>